<dbReference type="SMART" id="SM00698">
    <property type="entry name" value="MORN"/>
    <property type="match status" value="14"/>
</dbReference>
<dbReference type="GO" id="GO:0005829">
    <property type="term" value="C:cytosol"/>
    <property type="evidence" value="ECO:0007669"/>
    <property type="project" value="TreeGrafter"/>
</dbReference>
<protein>
    <recommendedName>
        <fullName evidence="3">DH domain-containing protein</fullName>
    </recommendedName>
</protein>
<dbReference type="GO" id="GO:0005085">
    <property type="term" value="F:guanyl-nucleotide exchange factor activity"/>
    <property type="evidence" value="ECO:0007669"/>
    <property type="project" value="InterPro"/>
</dbReference>
<dbReference type="SUPFAM" id="SSF82185">
    <property type="entry name" value="Histone H3 K4-specific methyltransferase SET7/9 N-terminal domain"/>
    <property type="match status" value="3"/>
</dbReference>
<feature type="region of interest" description="Disordered" evidence="2">
    <location>
        <begin position="440"/>
        <end position="463"/>
    </location>
</feature>
<feature type="region of interest" description="Disordered" evidence="2">
    <location>
        <begin position="222"/>
        <end position="317"/>
    </location>
</feature>
<evidence type="ECO:0000256" key="1">
    <source>
        <dbReference type="ARBA" id="ARBA00022737"/>
    </source>
</evidence>
<keyword evidence="5" id="KW-1185">Reference proteome</keyword>
<evidence type="ECO:0000256" key="2">
    <source>
        <dbReference type="SAM" id="MobiDB-lite"/>
    </source>
</evidence>
<proteinExistence type="predicted"/>
<feature type="region of interest" description="Disordered" evidence="2">
    <location>
        <begin position="528"/>
        <end position="550"/>
    </location>
</feature>
<sequence>MSLTLEDEIVISTRQDDPITLALLDDLPPIETENEVDNNSSDGIVAIPTLDVDDVGESSDSGDDDSNVPISLSRNKPVVIEDDISNDFVVKGSCEINFGQFVDTDKQDAQNLEKGTILEVCDSDVSQMESDAVLEAKILTRMDTVDENAPEMSSTVEGVSETNISVVRASLVDKDPVISTPTPETSELNPVQNINEDSTPTEATIIETNIIQNAEDDVKVTSETPNIDNNADQSSIENPSPRSKVNFNLTPSISVSRDEDEEEMLPSIGQNMAITTPETQTSSNGNTTEIQSEDSPKLAPPSPKKKSPGKKRLHSKNEDILNNYDIIDRTEAKKLQKESNAFSFANVFGRFKKAFGVIEEHPPPRQHLTDSGRHRQFQSSTVVNLSVEQTKSGEAMQVITIAPRKDKPHQHQSEGDDNTDGKMVVYVDELDDDYLEIDQADGGESDAESDGSSIFGDDDVAGDGESVDVGEDIVGTLHADQNISPATTKGELDHTDALFKTNSMYSLVDDDSKKPAAPVTGVSLKTSQTFSTDRDLRKPSDKDRRPTFGGMGFKSFTLPLSDFGSSRKSNSPSEPFVLLTDGYPTHLPSFPSDRRSLIALELYTTERTFVRGLEIIVLLFKRKISMNNILDAKDIKSIFANIDEILEINRDILEEIFERISDWSDEQCIGDIFINHENEFKTYSEYCKNYDTSEALIKQKLKKRKDLETLLTACYSNPICVPGLTLPSYLITVIQRIPRYILLLKDLIKKTNNDHPDYSNLVKAQEMMEKSAKYINEQLKQAQCAKALEALQTQITGLKAYYTPDRTLVHEGDVCLMTSKKTYHCVLFNDLLVFAVKSGVRQMSVELALEIKNVWIEDLHELDPQTTKKDAIGIYTPERPYTMYVGGIGEKKIWLKNLRETIRSNLYGQNDKENTETDIRKTNFTYKDETVYSGFYCKAKRQGQGTGMWPNLFTYIGEWEDDERNGYGVLNYACGDNYEGQWLDNKQDGEGVYTNKRGDKVTGTWKDGIKNGDVIIEYHNGDSFHGFCMDDKIVGEGELVCKNGYRYKGQWKDNLQHGNGHLVTPDGYEYTGAFKFNKFHGTGELLYPDGSIYKGEFDRGERSGQGTYTQPGGVSYEGQWMHDLKDGRGKMEYENGDVYEGTWMQDMRIGQGVMVYSYGGFYRGQWQSDLMHGSGVLELKDGSTYDGEFHYNKMCGSGKMKYKNGAMYNGEWQDNCQCGKGILTKPGQWSCDGHWQQGKQHGLCLLNDPVNNYSYEGQWVNGVKEGKGKEKLKDSTFEGTFVEDMRQGSGEEKFKDGSIYKGTWLRGQKNGAFTLRRQHTIEHQIWNYGCLVRAPTDLPPRDIPLLQRWL</sequence>
<feature type="compositionally biased region" description="Polar residues" evidence="2">
    <location>
        <begin position="179"/>
        <end position="200"/>
    </location>
</feature>
<dbReference type="OrthoDB" id="270720at2759"/>
<dbReference type="InterPro" id="IPR000219">
    <property type="entry name" value="DH_dom"/>
</dbReference>
<dbReference type="InterPro" id="IPR001849">
    <property type="entry name" value="PH_domain"/>
</dbReference>
<dbReference type="InterPro" id="IPR035899">
    <property type="entry name" value="DBL_dom_sf"/>
</dbReference>
<dbReference type="SMART" id="SM00325">
    <property type="entry name" value="RhoGEF"/>
    <property type="match status" value="1"/>
</dbReference>
<dbReference type="GeneID" id="136798956"/>
<dbReference type="SUPFAM" id="SSF50729">
    <property type="entry name" value="PH domain-like"/>
    <property type="match status" value="1"/>
</dbReference>
<feature type="compositionally biased region" description="Polar residues" evidence="2">
    <location>
        <begin position="268"/>
        <end position="290"/>
    </location>
</feature>
<dbReference type="InterPro" id="IPR003409">
    <property type="entry name" value="MORN"/>
</dbReference>
<dbReference type="Pfam" id="PF00621">
    <property type="entry name" value="RhoGEF"/>
    <property type="match status" value="1"/>
</dbReference>
<feature type="compositionally biased region" description="Basic residues" evidence="2">
    <location>
        <begin position="303"/>
        <end position="314"/>
    </location>
</feature>
<dbReference type="Gene3D" id="2.30.29.30">
    <property type="entry name" value="Pleckstrin-homology domain (PH domain)/Phosphotyrosine-binding domain (PTB)"/>
    <property type="match status" value="1"/>
</dbReference>
<dbReference type="EnsemblMetazoa" id="CLYHEMT019795.1">
    <property type="protein sequence ID" value="CLYHEMP019795.1"/>
    <property type="gene ID" value="CLYHEMG019795"/>
</dbReference>
<feature type="compositionally biased region" description="Acidic residues" evidence="2">
    <location>
        <begin position="440"/>
        <end position="449"/>
    </location>
</feature>
<feature type="compositionally biased region" description="Basic and acidic residues" evidence="2">
    <location>
        <begin position="532"/>
        <end position="546"/>
    </location>
</feature>
<evidence type="ECO:0000259" key="3">
    <source>
        <dbReference type="PROSITE" id="PS50010"/>
    </source>
</evidence>
<dbReference type="PROSITE" id="PS50010">
    <property type="entry name" value="DH_2"/>
    <property type="match status" value="1"/>
</dbReference>
<dbReference type="PANTHER" id="PTHR43215">
    <property type="entry name" value="RADIAL SPOKE HEAD 1 HOMOLOG"/>
    <property type="match status" value="1"/>
</dbReference>
<feature type="domain" description="DH" evidence="3">
    <location>
        <begin position="594"/>
        <end position="778"/>
    </location>
</feature>
<evidence type="ECO:0000313" key="5">
    <source>
        <dbReference type="Proteomes" id="UP000594262"/>
    </source>
</evidence>
<dbReference type="Gene3D" id="1.20.900.10">
    <property type="entry name" value="Dbl homology (DH) domain"/>
    <property type="match status" value="1"/>
</dbReference>
<dbReference type="Pfam" id="PF02493">
    <property type="entry name" value="MORN"/>
    <property type="match status" value="14"/>
</dbReference>
<dbReference type="Proteomes" id="UP000594262">
    <property type="component" value="Unplaced"/>
</dbReference>
<dbReference type="SMART" id="SM00233">
    <property type="entry name" value="PH"/>
    <property type="match status" value="1"/>
</dbReference>
<feature type="compositionally biased region" description="Polar residues" evidence="2">
    <location>
        <begin position="222"/>
        <end position="255"/>
    </location>
</feature>
<name>A0A7M5X9U1_9CNID</name>
<accession>A0A7M5X9U1</accession>
<feature type="region of interest" description="Disordered" evidence="2">
    <location>
        <begin position="176"/>
        <end position="200"/>
    </location>
</feature>
<reference evidence="4" key="1">
    <citation type="submission" date="2021-01" db="UniProtKB">
        <authorList>
            <consortium name="EnsemblMetazoa"/>
        </authorList>
    </citation>
    <scope>IDENTIFICATION</scope>
</reference>
<dbReference type="CDD" id="cd00160">
    <property type="entry name" value="RhoGEF"/>
    <property type="match status" value="1"/>
</dbReference>
<evidence type="ECO:0000313" key="4">
    <source>
        <dbReference type="EnsemblMetazoa" id="CLYHEMP019795.1"/>
    </source>
</evidence>
<dbReference type="InterPro" id="IPR011993">
    <property type="entry name" value="PH-like_dom_sf"/>
</dbReference>
<organism evidence="4 5">
    <name type="scientific">Clytia hemisphaerica</name>
    <dbReference type="NCBI Taxonomy" id="252671"/>
    <lineage>
        <taxon>Eukaryota</taxon>
        <taxon>Metazoa</taxon>
        <taxon>Cnidaria</taxon>
        <taxon>Hydrozoa</taxon>
        <taxon>Hydroidolina</taxon>
        <taxon>Leptothecata</taxon>
        <taxon>Obeliida</taxon>
        <taxon>Clytiidae</taxon>
        <taxon>Clytia</taxon>
    </lineage>
</organism>
<dbReference type="PANTHER" id="PTHR43215:SF14">
    <property type="entry name" value="RADIAL SPOKE HEAD 1 HOMOLOG"/>
    <property type="match status" value="1"/>
</dbReference>
<dbReference type="SUPFAM" id="SSF48065">
    <property type="entry name" value="DBL homology domain (DH-domain)"/>
    <property type="match status" value="1"/>
</dbReference>
<keyword evidence="1" id="KW-0677">Repeat</keyword>
<dbReference type="Gene3D" id="2.20.110.10">
    <property type="entry name" value="Histone H3 K4-specific methyltransferase SET7/9 N-terminal domain"/>
    <property type="match status" value="7"/>
</dbReference>
<dbReference type="RefSeq" id="XP_066911745.1">
    <property type="nucleotide sequence ID" value="XM_067055644.1"/>
</dbReference>